<evidence type="ECO:0000256" key="1">
    <source>
        <dbReference type="ARBA" id="ARBA00004141"/>
    </source>
</evidence>
<dbReference type="GO" id="GO:0043171">
    <property type="term" value="P:peptide catabolic process"/>
    <property type="evidence" value="ECO:0007669"/>
    <property type="project" value="TreeGrafter"/>
</dbReference>
<keyword evidence="13 17" id="KW-0472">Membrane</keyword>
<dbReference type="GO" id="GO:0070006">
    <property type="term" value="F:metalloaminopeptidase activity"/>
    <property type="evidence" value="ECO:0007669"/>
    <property type="project" value="TreeGrafter"/>
</dbReference>
<dbReference type="InterPro" id="IPR050344">
    <property type="entry name" value="Peptidase_M1_aminopeptidases"/>
</dbReference>
<dbReference type="InterPro" id="IPR001930">
    <property type="entry name" value="Peptidase_M1"/>
</dbReference>
<evidence type="ECO:0000313" key="21">
    <source>
        <dbReference type="EMBL" id="KAF4696466.1"/>
    </source>
</evidence>
<dbReference type="InterPro" id="IPR036259">
    <property type="entry name" value="MFS_trans_sf"/>
</dbReference>
<gene>
    <name evidence="21" type="ORF">FOZ60_000156</name>
</gene>
<evidence type="ECO:0000259" key="19">
    <source>
        <dbReference type="Pfam" id="PF11838"/>
    </source>
</evidence>
<keyword evidence="9" id="KW-0378">Hydrolase</keyword>
<dbReference type="InterPro" id="IPR039309">
    <property type="entry name" value="BT1"/>
</dbReference>
<dbReference type="InterPro" id="IPR034016">
    <property type="entry name" value="M1_APN-typ"/>
</dbReference>
<dbReference type="OrthoDB" id="10031169at2759"/>
<feature type="active site" description="Proton acceptor" evidence="14">
    <location>
        <position position="524"/>
    </location>
</feature>
<protein>
    <recommendedName>
        <fullName evidence="23">Leukotriene A-4 hydrolase homolog</fullName>
    </recommendedName>
</protein>
<keyword evidence="4" id="KW-0031">Aminopeptidase</keyword>
<keyword evidence="7 17" id="KW-0812">Transmembrane</keyword>
<reference evidence="21 22" key="1">
    <citation type="submission" date="2020-04" db="EMBL/GenBank/DDBJ databases">
        <title>Perkinsus olseni comparative genomics.</title>
        <authorList>
            <person name="Bogema D.R."/>
        </authorList>
    </citation>
    <scope>NUCLEOTIDE SEQUENCE [LARGE SCALE GENOMIC DNA]</scope>
    <source>
        <strain evidence="21">00978-12</strain>
    </source>
</reference>
<feature type="site" description="Transition state stabilizer" evidence="16">
    <location>
        <position position="609"/>
    </location>
</feature>
<dbReference type="SUPFAM" id="SSF55486">
    <property type="entry name" value="Metalloproteases ('zincins'), catalytic domain"/>
    <property type="match status" value="2"/>
</dbReference>
<keyword evidence="12" id="KW-0482">Metalloprotease</keyword>
<dbReference type="GO" id="GO:0005615">
    <property type="term" value="C:extracellular space"/>
    <property type="evidence" value="ECO:0007669"/>
    <property type="project" value="TreeGrafter"/>
</dbReference>
<comment type="caution">
    <text evidence="21">The sequence shown here is derived from an EMBL/GenBank/DDBJ whole genome shotgun (WGS) entry which is preliminary data.</text>
</comment>
<dbReference type="SUPFAM" id="SSF63737">
    <property type="entry name" value="Leukotriene A4 hydrolase N-terminal domain"/>
    <property type="match status" value="2"/>
</dbReference>
<evidence type="ECO:0000256" key="7">
    <source>
        <dbReference type="ARBA" id="ARBA00022692"/>
    </source>
</evidence>
<dbReference type="InterPro" id="IPR014782">
    <property type="entry name" value="Peptidase_M1_dom"/>
</dbReference>
<evidence type="ECO:0000259" key="20">
    <source>
        <dbReference type="Pfam" id="PF17900"/>
    </source>
</evidence>
<evidence type="ECO:0000256" key="9">
    <source>
        <dbReference type="ARBA" id="ARBA00022801"/>
    </source>
</evidence>
<dbReference type="GO" id="GO:0008270">
    <property type="term" value="F:zinc ion binding"/>
    <property type="evidence" value="ECO:0007669"/>
    <property type="project" value="InterPro"/>
</dbReference>
<dbReference type="Gene3D" id="2.60.40.1910">
    <property type="match status" value="2"/>
</dbReference>
<evidence type="ECO:0000256" key="4">
    <source>
        <dbReference type="ARBA" id="ARBA00022438"/>
    </source>
</evidence>
<dbReference type="FunFam" id="1.10.390.10:FF:000006">
    <property type="entry name" value="Puromycin-sensitive aminopeptidase"/>
    <property type="match status" value="1"/>
</dbReference>
<evidence type="ECO:0000256" key="13">
    <source>
        <dbReference type="ARBA" id="ARBA00023136"/>
    </source>
</evidence>
<feature type="transmembrane region" description="Helical" evidence="17">
    <location>
        <begin position="31"/>
        <end position="52"/>
    </location>
</feature>
<feature type="binding site" evidence="15">
    <location>
        <position position="546"/>
    </location>
    <ligand>
        <name>Zn(2+)</name>
        <dbReference type="ChEBI" id="CHEBI:29105"/>
        <note>catalytic</note>
    </ligand>
</feature>
<feature type="transmembrane region" description="Helical" evidence="17">
    <location>
        <begin position="7"/>
        <end position="25"/>
    </location>
</feature>
<dbReference type="GO" id="GO:0016020">
    <property type="term" value="C:membrane"/>
    <property type="evidence" value="ECO:0007669"/>
    <property type="project" value="UniProtKB-SubCell"/>
</dbReference>
<evidence type="ECO:0000256" key="6">
    <source>
        <dbReference type="ARBA" id="ARBA00022670"/>
    </source>
</evidence>
<evidence type="ECO:0000256" key="8">
    <source>
        <dbReference type="ARBA" id="ARBA00022723"/>
    </source>
</evidence>
<accession>A0A7J6PL23</accession>
<dbReference type="GO" id="GO:0042277">
    <property type="term" value="F:peptide binding"/>
    <property type="evidence" value="ECO:0007669"/>
    <property type="project" value="TreeGrafter"/>
</dbReference>
<dbReference type="PRINTS" id="PR00756">
    <property type="entry name" value="ALADIPTASE"/>
</dbReference>
<feature type="binding site" evidence="15">
    <location>
        <position position="523"/>
    </location>
    <ligand>
        <name>Zn(2+)</name>
        <dbReference type="ChEBI" id="CHEBI:29105"/>
        <note>catalytic</note>
    </ligand>
</feature>
<dbReference type="Gene3D" id="1.10.390.10">
    <property type="entry name" value="Neutral Protease Domain 2"/>
    <property type="match status" value="2"/>
</dbReference>
<comment type="subcellular location">
    <subcellularLocation>
        <location evidence="1">Membrane</location>
        <topology evidence="1">Multi-pass membrane protein</topology>
    </subcellularLocation>
</comment>
<comment type="similarity">
    <text evidence="3">Belongs to the peptidase M1 family.</text>
</comment>
<dbReference type="InterPro" id="IPR042097">
    <property type="entry name" value="Aminopeptidase_N-like_N_sf"/>
</dbReference>
<sequence length="1696" mass="188597">MALSSNTVGILAGVVSVIVVTRFMATWTYRRVYVVIIIVIFILQLGDPIIYSRLNLSLGIPDKVFVIGSTALVQVGQMLIYMPGFLMLSYMCPQNVEGLMFALLAASFNFAFMSTGSITGFISKSLGVDPRGLPGVDESSQFDNLWKVSLVCIGVQLIPLAFLWLVPNVRMNEPLLPDAQRASATTDSPFRWLLEKWNSPVDKDVEDAHPGEQSARYVLPDNIVISEYDIHLKPNFDNFRFQGTSTISLAVTKPTKTIKLNAKELSIDPSVTYTPSGGSSVTASSVSVSKAATECTFEFPEELQPGEGELAIEYVGTLNDQMAGFYRSGYVDQFGKKQYMLSTQMESIDARRAFPCIDEPNRKAVFRITITTDAGLQVLSNMPEASRTVFNGGSNEKPVSYQTVEFMPSPKMSSYLVAFCVGQFEFVQDTTKKGTLVRVLCTPGKQAQCGYALEVATRVLAWYEEFFGIPYPLPKLDLIAVPDFAMGAMENWGLVTYREIDLLCNPDKLSTKRRARITSTVTHELAHQWFGNLVTMDWWDGIWLNESFASFMENLSADALYPELGMWNTYIHQFFEGGLELDGLRSSHPIVVPIYHAEEVDQVFDHISYEKGSAVVRQLWAVLGAEKFQEGVRRYMHAHEYGNSVTEDLWDALEKVSGQPVREMMDSWTDQMGYPVLEVGPRDSNGNCKVTQSWFLSDGSVKEGDEEKKWVVPILVGDEKTPAGEMGRLTMMREKSETINVGNGKWALLNYGAWVPYRVHYTSAEEYAKILAGVTDKTVPVPNRVNLLGDIFALTKAGRVSPEDAPRVLKAYRNETDADVWDALSNLIGGLSTICTGLGRTAELDKLVSGMITPLLEKVGWERKTGETPKDRQLRTCLASLASQHCSSDKSLAAKCAEMTRCFLENPDSLAEDVRVPVFRLALAGSDPAVGEELWKELIKTAEKYETPQGCRMDIYVSLGFIASPALKKRTLDMCLTNFIKPQDYFYPMGGVRISTQDAAEMTWKWLLDNIKACQARVATASSSLLAGVILNCTRKGFTYEMADSVEKLGRDNDLTSISRTISQIAENIRSNAAMVERAKSSAVATADILFTNVGIGQPSNRRPTVSPIDQQELSDARRRLGVGSREASVAAHPMQYGMFVMWLALLRDGVASRVSAACRSSMATPSRYVLPDNIDVRESKISLAVTKPTKVIKLHAKELAIDPKVTYTPSGGSSVTASSVSVSKAATECTFEFPEELQPGEGELAIEYVGTLNDQMAGFYRSGYIDQFGKKKYMLSTQMEAIDARRAFPCVDEPERKAVYKVISNMPESSRTILTKDSGDKAVAYQTVSFMPSPKMSSYLVAFCVGEFEFVQGTTKNGTLGKQAQCTFALDVGIRCLQWYDYWLCGRLHDPPSIPSPRYEDFFGIHYPLPKLDMIAVPDFAMGAMENWGLVTYREIDLLCDADKVSVNRRSRLATVVTHELAHQWFGNLVTMEWWDGIWLNEGFATFMQYASADALFPDWGVWNSYIHESFERALALDGLRSSHPIVVPIHKAEEVEQVFDAISYMKGSCGCEAAYMKTHQYGNSVTDDLWRALEKASGQPVKEMMDSWTDQMGYPVLEVGPRDSNGNCKVTQSWFLSDGSVKEGDEEKKWVVPILIGDEKTPAGEMGRLTMMREKSETINVGNGRWALLNYGAWVPYRVHYTSAEEYAKILAGA</sequence>
<feature type="domain" description="Aminopeptidase N-like N-terminal" evidence="20">
    <location>
        <begin position="1180"/>
        <end position="1341"/>
    </location>
</feature>
<keyword evidence="10 15" id="KW-0862">Zinc</keyword>
<evidence type="ECO:0000256" key="15">
    <source>
        <dbReference type="PIRSR" id="PIRSR634016-3"/>
    </source>
</evidence>
<feature type="binding site" evidence="15">
    <location>
        <position position="527"/>
    </location>
    <ligand>
        <name>Zn(2+)</name>
        <dbReference type="ChEBI" id="CHEBI:29105"/>
        <note>catalytic</note>
    </ligand>
</feature>
<name>A0A7J6PL23_PEROL</name>
<dbReference type="Gene3D" id="2.60.40.1730">
    <property type="entry name" value="tricorn interacting facor f3 domain"/>
    <property type="match status" value="2"/>
</dbReference>
<proteinExistence type="inferred from homology"/>
<dbReference type="CDD" id="cd09601">
    <property type="entry name" value="M1_APN-Q_like"/>
    <property type="match status" value="2"/>
</dbReference>
<dbReference type="Pfam" id="PF17900">
    <property type="entry name" value="Peptidase_M1_N"/>
    <property type="match status" value="2"/>
</dbReference>
<dbReference type="GO" id="GO:0006508">
    <property type="term" value="P:proteolysis"/>
    <property type="evidence" value="ECO:0007669"/>
    <property type="project" value="UniProtKB-KW"/>
</dbReference>
<evidence type="ECO:0000256" key="10">
    <source>
        <dbReference type="ARBA" id="ARBA00022833"/>
    </source>
</evidence>
<feature type="domain" description="Peptidase M1 membrane alanine aminopeptidase" evidence="18">
    <location>
        <begin position="1400"/>
        <end position="1590"/>
    </location>
</feature>
<dbReference type="Pfam" id="PF11838">
    <property type="entry name" value="ERAP1_C"/>
    <property type="match status" value="1"/>
</dbReference>
<dbReference type="SUPFAM" id="SSF103473">
    <property type="entry name" value="MFS general substrate transporter"/>
    <property type="match status" value="1"/>
</dbReference>
<evidence type="ECO:0000256" key="12">
    <source>
        <dbReference type="ARBA" id="ARBA00023049"/>
    </source>
</evidence>
<dbReference type="InterPro" id="IPR027268">
    <property type="entry name" value="Peptidase_M4/M1_CTD_sf"/>
</dbReference>
<dbReference type="Pfam" id="PF03092">
    <property type="entry name" value="BT1"/>
    <property type="match status" value="1"/>
</dbReference>
<dbReference type="PANTHER" id="PTHR11533">
    <property type="entry name" value="PROTEASE M1 ZINC METALLOPROTEASE"/>
    <property type="match status" value="1"/>
</dbReference>
<feature type="transmembrane region" description="Helical" evidence="17">
    <location>
        <begin position="64"/>
        <end position="86"/>
    </location>
</feature>
<dbReference type="GO" id="GO:0005737">
    <property type="term" value="C:cytoplasm"/>
    <property type="evidence" value="ECO:0007669"/>
    <property type="project" value="TreeGrafter"/>
</dbReference>
<evidence type="ECO:0000259" key="18">
    <source>
        <dbReference type="Pfam" id="PF01433"/>
    </source>
</evidence>
<organism evidence="21 22">
    <name type="scientific">Perkinsus olseni</name>
    <name type="common">Perkinsus atlanticus</name>
    <dbReference type="NCBI Taxonomy" id="32597"/>
    <lineage>
        <taxon>Eukaryota</taxon>
        <taxon>Sar</taxon>
        <taxon>Alveolata</taxon>
        <taxon>Perkinsozoa</taxon>
        <taxon>Perkinsea</taxon>
        <taxon>Perkinsida</taxon>
        <taxon>Perkinsidae</taxon>
        <taxon>Perkinsus</taxon>
    </lineage>
</organism>
<evidence type="ECO:0000313" key="22">
    <source>
        <dbReference type="Proteomes" id="UP000541610"/>
    </source>
</evidence>
<evidence type="ECO:0000256" key="16">
    <source>
        <dbReference type="PIRSR" id="PIRSR634016-4"/>
    </source>
</evidence>
<dbReference type="Proteomes" id="UP000541610">
    <property type="component" value="Unassembled WGS sequence"/>
</dbReference>
<feature type="domain" description="Peptidase M1 membrane alanine aminopeptidase" evidence="18">
    <location>
        <begin position="451"/>
        <end position="668"/>
    </location>
</feature>
<keyword evidence="6" id="KW-0645">Protease</keyword>
<feature type="domain" description="Aminopeptidase N-like N-terminal" evidence="20">
    <location>
        <begin position="227"/>
        <end position="416"/>
    </location>
</feature>
<evidence type="ECO:0000256" key="2">
    <source>
        <dbReference type="ARBA" id="ARBA00007015"/>
    </source>
</evidence>
<evidence type="ECO:0000256" key="14">
    <source>
        <dbReference type="PIRSR" id="PIRSR634016-1"/>
    </source>
</evidence>
<dbReference type="Pfam" id="PF01433">
    <property type="entry name" value="Peptidase_M1"/>
    <property type="match status" value="2"/>
</dbReference>
<feature type="transmembrane region" description="Helical" evidence="17">
    <location>
        <begin position="144"/>
        <end position="166"/>
    </location>
</feature>
<evidence type="ECO:0000256" key="17">
    <source>
        <dbReference type="SAM" id="Phobius"/>
    </source>
</evidence>
<dbReference type="EMBL" id="JABANP010000010">
    <property type="protein sequence ID" value="KAF4696466.1"/>
    <property type="molecule type" value="Genomic_DNA"/>
</dbReference>
<keyword evidence="5" id="KW-0813">Transport</keyword>
<dbReference type="InterPro" id="IPR045357">
    <property type="entry name" value="Aminopeptidase_N-like_N"/>
</dbReference>
<comment type="similarity">
    <text evidence="2">Belongs to the major facilitator superfamily. Folate-biopterin transporter (TC 2.A.71) family.</text>
</comment>
<dbReference type="FunFam" id="1.10.390.10:FF:000001">
    <property type="entry name" value="Aminopeptidase"/>
    <property type="match status" value="1"/>
</dbReference>
<feature type="transmembrane region" description="Helical" evidence="17">
    <location>
        <begin position="98"/>
        <end position="123"/>
    </location>
</feature>
<evidence type="ECO:0000256" key="5">
    <source>
        <dbReference type="ARBA" id="ARBA00022448"/>
    </source>
</evidence>
<evidence type="ECO:0008006" key="23">
    <source>
        <dbReference type="Google" id="ProtNLM"/>
    </source>
</evidence>
<dbReference type="FunFam" id="2.60.40.1730:FF:000002">
    <property type="entry name" value="Aminopeptidase"/>
    <property type="match status" value="1"/>
</dbReference>
<feature type="domain" description="ERAP1-like C-terminal" evidence="19">
    <location>
        <begin position="746"/>
        <end position="1070"/>
    </location>
</feature>
<comment type="cofactor">
    <cofactor evidence="15">
        <name>Zn(2+)</name>
        <dbReference type="ChEBI" id="CHEBI:29105"/>
    </cofactor>
    <text evidence="15">Binds 1 zinc ion per subunit.</text>
</comment>
<dbReference type="PANTHER" id="PTHR11533:SF174">
    <property type="entry name" value="PUROMYCIN-SENSITIVE AMINOPEPTIDASE-RELATED"/>
    <property type="match status" value="1"/>
</dbReference>
<dbReference type="Gene3D" id="1.25.50.20">
    <property type="match status" value="1"/>
</dbReference>
<dbReference type="Gene3D" id="1.20.1250.20">
    <property type="entry name" value="MFS general substrate transporter like domains"/>
    <property type="match status" value="1"/>
</dbReference>
<evidence type="ECO:0000256" key="3">
    <source>
        <dbReference type="ARBA" id="ARBA00010136"/>
    </source>
</evidence>
<keyword evidence="8 15" id="KW-0479">Metal-binding</keyword>
<keyword evidence="11 17" id="KW-1133">Transmembrane helix</keyword>
<evidence type="ECO:0000256" key="11">
    <source>
        <dbReference type="ARBA" id="ARBA00022989"/>
    </source>
</evidence>
<dbReference type="InterPro" id="IPR024571">
    <property type="entry name" value="ERAP1-like_C_dom"/>
</dbReference>